<evidence type="ECO:0000313" key="11">
    <source>
        <dbReference type="Proteomes" id="UP000320085"/>
    </source>
</evidence>
<evidence type="ECO:0000256" key="1">
    <source>
        <dbReference type="ARBA" id="ARBA00004651"/>
    </source>
</evidence>
<dbReference type="PANTHER" id="PTHR33908:SF11">
    <property type="entry name" value="MEMBRANE PROTEIN"/>
    <property type="match status" value="1"/>
</dbReference>
<keyword evidence="7 8" id="KW-0472">Membrane</keyword>
<keyword evidence="2" id="KW-1003">Cell membrane</keyword>
<evidence type="ECO:0000256" key="7">
    <source>
        <dbReference type="ARBA" id="ARBA00023136"/>
    </source>
</evidence>
<evidence type="ECO:0000256" key="3">
    <source>
        <dbReference type="ARBA" id="ARBA00022676"/>
    </source>
</evidence>
<evidence type="ECO:0000256" key="6">
    <source>
        <dbReference type="ARBA" id="ARBA00022989"/>
    </source>
</evidence>
<feature type="transmembrane region" description="Helical" evidence="8">
    <location>
        <begin position="442"/>
        <end position="463"/>
    </location>
</feature>
<sequence>MTRREGFGSLAVCAGWAAAVVALAAAAGALGISRNDDWVYYRVAFATWQDGGFAPDPYTRAMLVGHIALARPLMALFGPSMLALQLLVTVLSVLALWWTYLLVRGFLRPGLALLAVATLALGPIYAGITPTFMTDVPTFAFQSLALLLAARALRERRVSRPWLATALVAAFAGFTVREYAAAAAAAIVAAAWWRVRPGTSSPADPETDAVTSRSDRWFVVALGIGWLAVAAALYLWRTSSFPGPNVGLRLLPDLADVHLAGRAAYTLALLVSPATIYVLFRGRGRLLARHRRVTVVSAVVFFGGTQVMNGVFLGNYVGMRGSYTGTVAGVRPVVVTPWVWSLVVAVAVLSAVMAVVLAASAIGRVRARHRAGERAPRHPAAVTLTLTYAAAYVALTVTLAIFTTSPFFDRYFVPVVPAVASAVLWAWQREPSLDGERRPSRAAAWASGVVTGFIALVALSLVVTSVQFDAAKWRLGTQLEARGWSAATIDAGFEWFGFHQEQPIDPHPRVLPGHPFWVSRVFAHPRVCVMVSHTRGVLPMSVGDVVARTSVWAPLGGTFDLVARPVDLDCPT</sequence>
<evidence type="ECO:0000259" key="9">
    <source>
        <dbReference type="Pfam" id="PF13231"/>
    </source>
</evidence>
<keyword evidence="4 10" id="KW-0808">Transferase</keyword>
<comment type="caution">
    <text evidence="10">The sequence shown here is derived from an EMBL/GenBank/DDBJ whole genome shotgun (WGS) entry which is preliminary data.</text>
</comment>
<gene>
    <name evidence="10" type="ORF">FHX52_1992</name>
</gene>
<evidence type="ECO:0000256" key="5">
    <source>
        <dbReference type="ARBA" id="ARBA00022692"/>
    </source>
</evidence>
<dbReference type="InterPro" id="IPR050297">
    <property type="entry name" value="LipidA_mod_glycosyltrf_83"/>
</dbReference>
<protein>
    <submittedName>
        <fullName evidence="10">Dolichyl-phosphate-mannose-protein mannosyltransferase</fullName>
    </submittedName>
</protein>
<feature type="transmembrane region" description="Helical" evidence="8">
    <location>
        <begin position="292"/>
        <end position="318"/>
    </location>
</feature>
<dbReference type="GO" id="GO:0005886">
    <property type="term" value="C:plasma membrane"/>
    <property type="evidence" value="ECO:0007669"/>
    <property type="project" value="UniProtKB-SubCell"/>
</dbReference>
<dbReference type="PANTHER" id="PTHR33908">
    <property type="entry name" value="MANNOSYLTRANSFERASE YKCB-RELATED"/>
    <property type="match status" value="1"/>
</dbReference>
<evidence type="ECO:0000256" key="8">
    <source>
        <dbReference type="SAM" id="Phobius"/>
    </source>
</evidence>
<feature type="transmembrane region" description="Helical" evidence="8">
    <location>
        <begin position="217"/>
        <end position="237"/>
    </location>
</feature>
<evidence type="ECO:0000256" key="4">
    <source>
        <dbReference type="ARBA" id="ARBA00022679"/>
    </source>
</evidence>
<feature type="transmembrane region" description="Helical" evidence="8">
    <location>
        <begin position="338"/>
        <end position="359"/>
    </location>
</feature>
<accession>A0A543PXN4</accession>
<proteinExistence type="predicted"/>
<feature type="transmembrane region" description="Helical" evidence="8">
    <location>
        <begin position="110"/>
        <end position="128"/>
    </location>
</feature>
<keyword evidence="5 8" id="KW-0812">Transmembrane</keyword>
<feature type="transmembrane region" description="Helical" evidence="8">
    <location>
        <begin position="82"/>
        <end position="103"/>
    </location>
</feature>
<dbReference type="GO" id="GO:0016763">
    <property type="term" value="F:pentosyltransferase activity"/>
    <property type="evidence" value="ECO:0007669"/>
    <property type="project" value="TreeGrafter"/>
</dbReference>
<keyword evidence="6 8" id="KW-1133">Transmembrane helix</keyword>
<dbReference type="GO" id="GO:0009103">
    <property type="term" value="P:lipopolysaccharide biosynthetic process"/>
    <property type="evidence" value="ECO:0007669"/>
    <property type="project" value="UniProtKB-ARBA"/>
</dbReference>
<reference evidence="10 11" key="1">
    <citation type="submission" date="2019-06" db="EMBL/GenBank/DDBJ databases">
        <title>Sequencing the genomes of 1000 actinobacteria strains.</title>
        <authorList>
            <person name="Klenk H.-P."/>
        </authorList>
    </citation>
    <scope>NUCLEOTIDE SEQUENCE [LARGE SCALE GENOMIC DNA]</scope>
    <source>
        <strain evidence="10 11">DSM 21776</strain>
    </source>
</reference>
<evidence type="ECO:0000313" key="10">
    <source>
        <dbReference type="EMBL" id="TQN48839.1"/>
    </source>
</evidence>
<dbReference type="Pfam" id="PF13231">
    <property type="entry name" value="PMT_2"/>
    <property type="match status" value="1"/>
</dbReference>
<feature type="transmembrane region" description="Helical" evidence="8">
    <location>
        <begin position="257"/>
        <end position="280"/>
    </location>
</feature>
<dbReference type="RefSeq" id="WP_141821725.1">
    <property type="nucleotide sequence ID" value="NZ_BAAAQC010000013.1"/>
</dbReference>
<dbReference type="InterPro" id="IPR038731">
    <property type="entry name" value="RgtA/B/C-like"/>
</dbReference>
<feature type="domain" description="Glycosyltransferase RgtA/B/C/D-like" evidence="9">
    <location>
        <begin position="69"/>
        <end position="192"/>
    </location>
</feature>
<dbReference type="OrthoDB" id="4775433at2"/>
<dbReference type="AlphaFoldDB" id="A0A543PXN4"/>
<organism evidence="10 11">
    <name type="scientific">Humibacillus xanthopallidus</name>
    <dbReference type="NCBI Taxonomy" id="412689"/>
    <lineage>
        <taxon>Bacteria</taxon>
        <taxon>Bacillati</taxon>
        <taxon>Actinomycetota</taxon>
        <taxon>Actinomycetes</taxon>
        <taxon>Micrococcales</taxon>
        <taxon>Intrasporangiaceae</taxon>
        <taxon>Humibacillus</taxon>
    </lineage>
</organism>
<comment type="subcellular location">
    <subcellularLocation>
        <location evidence="1">Cell membrane</location>
        <topology evidence="1">Multi-pass membrane protein</topology>
    </subcellularLocation>
</comment>
<keyword evidence="3 10" id="KW-0328">Glycosyltransferase</keyword>
<dbReference type="Proteomes" id="UP000320085">
    <property type="component" value="Unassembled WGS sequence"/>
</dbReference>
<evidence type="ECO:0000256" key="2">
    <source>
        <dbReference type="ARBA" id="ARBA00022475"/>
    </source>
</evidence>
<name>A0A543PXN4_9MICO</name>
<dbReference type="EMBL" id="VFQF01000001">
    <property type="protein sequence ID" value="TQN48839.1"/>
    <property type="molecule type" value="Genomic_DNA"/>
</dbReference>
<feature type="transmembrane region" description="Helical" evidence="8">
    <location>
        <begin position="380"/>
        <end position="402"/>
    </location>
</feature>